<name>D2QY97_PIRSD</name>
<accession>D2QY97</accession>
<dbReference type="STRING" id="530564.Psta_1636"/>
<gene>
    <name evidence="1" type="ordered locus">Psta_1636</name>
</gene>
<sequence precursor="true">MVKRGIVVMTSWQNQMQQIVTKLQRIGKHFFASASILWLATYFAVAGTSSFALAEDTTEVQKAALQKVRSLLSARDLPGAKAARAEAAAVEGPIEFQNERARVETLYDVLEQFWVAVDKGGKSLGGGEELMIGEMPVAVVEYLNGSLTLRVAGANRSYTLKTLPPRLALELSYRALQKEAPVNQVLFGCFLMLDPKGDRKMARDYLTTAAKANVEAATYLMPELEILPPAPPIEIPAVTPLMKTLLNASSWMLRSEAEKGFTKKPLGDVGKNNDEGRLVVSFPGEGKHQLVTKRQFAGDFVFRAILVDVKQGMQFGAFAGDTRDISQTVELPEGTVLVEIERKQGVLSCKVNSTKVDLADSGEIPGRFSCVIGLGSSEAAVVTVAAVDIQGR</sequence>
<evidence type="ECO:0000313" key="1">
    <source>
        <dbReference type="EMBL" id="ADB16311.1"/>
    </source>
</evidence>
<dbReference type="EMBL" id="CP001848">
    <property type="protein sequence ID" value="ADB16311.1"/>
    <property type="molecule type" value="Genomic_DNA"/>
</dbReference>
<proteinExistence type="predicted"/>
<evidence type="ECO:0000313" key="2">
    <source>
        <dbReference type="Proteomes" id="UP000001887"/>
    </source>
</evidence>
<organism evidence="1 2">
    <name type="scientific">Pirellula staleyi (strain ATCC 27377 / DSM 6068 / ICPB 4128)</name>
    <name type="common">Pirella staleyi</name>
    <dbReference type="NCBI Taxonomy" id="530564"/>
    <lineage>
        <taxon>Bacteria</taxon>
        <taxon>Pseudomonadati</taxon>
        <taxon>Planctomycetota</taxon>
        <taxon>Planctomycetia</taxon>
        <taxon>Pirellulales</taxon>
        <taxon>Pirellulaceae</taxon>
        <taxon>Pirellula</taxon>
    </lineage>
</organism>
<keyword evidence="2" id="KW-1185">Reference proteome</keyword>
<dbReference type="Proteomes" id="UP000001887">
    <property type="component" value="Chromosome"/>
</dbReference>
<protein>
    <submittedName>
        <fullName evidence="1">Uncharacterized protein</fullName>
    </submittedName>
</protein>
<reference evidence="1 2" key="1">
    <citation type="journal article" date="2009" name="Stand. Genomic Sci.">
        <title>Complete genome sequence of Pirellula staleyi type strain (ATCC 27377).</title>
        <authorList>
            <person name="Clum A."/>
            <person name="Tindall B.J."/>
            <person name="Sikorski J."/>
            <person name="Ivanova N."/>
            <person name="Mavrommatis K."/>
            <person name="Lucas S."/>
            <person name="Glavina del Rio T."/>
            <person name="Nolan M."/>
            <person name="Chen F."/>
            <person name="Tice H."/>
            <person name="Pitluck S."/>
            <person name="Cheng J.F."/>
            <person name="Chertkov O."/>
            <person name="Brettin T."/>
            <person name="Han C."/>
            <person name="Detter J.C."/>
            <person name="Kuske C."/>
            <person name="Bruce D."/>
            <person name="Goodwin L."/>
            <person name="Ovchinikova G."/>
            <person name="Pati A."/>
            <person name="Mikhailova N."/>
            <person name="Chen A."/>
            <person name="Palaniappan K."/>
            <person name="Land M."/>
            <person name="Hauser L."/>
            <person name="Chang Y.J."/>
            <person name="Jeffries C.D."/>
            <person name="Chain P."/>
            <person name="Rohde M."/>
            <person name="Goker M."/>
            <person name="Bristow J."/>
            <person name="Eisen J.A."/>
            <person name="Markowitz V."/>
            <person name="Hugenholtz P."/>
            <person name="Kyrpides N.C."/>
            <person name="Klenk H.P."/>
            <person name="Lapidus A."/>
        </authorList>
    </citation>
    <scope>NUCLEOTIDE SEQUENCE [LARGE SCALE GENOMIC DNA]</scope>
    <source>
        <strain evidence="2">ATCC 27377 / DSM 6068 / ICPB 4128</strain>
    </source>
</reference>
<dbReference type="HOGENOM" id="CLU_703691_0_0_0"/>
<dbReference type="AlphaFoldDB" id="D2QY97"/>
<dbReference type="KEGG" id="psl:Psta_1636"/>